<dbReference type="PANTHER" id="PTHR11800">
    <property type="entry name" value="DNA-DIRECTED RNA POLYMERASE"/>
    <property type="match status" value="1"/>
</dbReference>
<accession>A0A6C0AWU3</accession>
<name>A0A6C0AWU3_9ZZZZ</name>
<evidence type="ECO:0000256" key="1">
    <source>
        <dbReference type="ARBA" id="ARBA00022478"/>
    </source>
</evidence>
<dbReference type="InterPro" id="IPR036643">
    <property type="entry name" value="RNApol_insert_sf"/>
</dbReference>
<evidence type="ECO:0000259" key="3">
    <source>
        <dbReference type="SMART" id="SM00662"/>
    </source>
</evidence>
<dbReference type="GO" id="GO:0046983">
    <property type="term" value="F:protein dimerization activity"/>
    <property type="evidence" value="ECO:0007669"/>
    <property type="project" value="InterPro"/>
</dbReference>
<dbReference type="InterPro" id="IPR011263">
    <property type="entry name" value="DNA-dir_RNA_pol_RpoA/D/Rpb3"/>
</dbReference>
<sequence>MTEASSINNKVKGYSMYSNIKNITSGKGLSFDIVGLDASIVNGLRRTILNDIVNLAFRYESGEKSIIVNKNTTGLHDEFISHRISLLPVMVDKWLESPGEVNIDSYSFVLNVSESSQKKKGGLVTTDDITVKFNNNGFVTEIDPKKCFYRDKKFDSPILVTRFPNRDSSDQELNVEFTLTKGTHSDHACYSPTVFCVSFEKENDDSKEKVHEFKLESIGIWSPYKLVQQGFLNLIYKCKNIYKKVENNESGHKYKGNYMGIDYRLDGESHTIGNMIQEWIYNAEFTEKLDGKNLSHISYHEPHPLENHIIVRFVLKEKKAPKDFDVYKQKTDELFLKYLRELEDFLTNCLMNWKKTTKSDSKRSLL</sequence>
<dbReference type="SUPFAM" id="SSF56553">
    <property type="entry name" value="Insert subdomain of RNA polymerase alpha subunit"/>
    <property type="match status" value="1"/>
</dbReference>
<evidence type="ECO:0000313" key="4">
    <source>
        <dbReference type="EMBL" id="QHS83741.1"/>
    </source>
</evidence>
<dbReference type="InterPro" id="IPR036603">
    <property type="entry name" value="RBP11-like"/>
</dbReference>
<dbReference type="SMART" id="SM00662">
    <property type="entry name" value="RPOLD"/>
    <property type="match status" value="1"/>
</dbReference>
<dbReference type="Pfam" id="PF01193">
    <property type="entry name" value="RNA_pol_L"/>
    <property type="match status" value="1"/>
</dbReference>
<dbReference type="AlphaFoldDB" id="A0A6C0AWU3"/>
<dbReference type="SUPFAM" id="SSF55257">
    <property type="entry name" value="RBP11-like subunits of RNA polymerase"/>
    <property type="match status" value="2"/>
</dbReference>
<dbReference type="Gene3D" id="3.30.1360.10">
    <property type="entry name" value="RNA polymerase, RBP11-like subunit"/>
    <property type="match status" value="1"/>
</dbReference>
<dbReference type="GO" id="GO:0003899">
    <property type="term" value="F:DNA-directed RNA polymerase activity"/>
    <property type="evidence" value="ECO:0007669"/>
    <property type="project" value="InterPro"/>
</dbReference>
<feature type="domain" description="DNA-directed RNA polymerase RpoA/D/Rpb3-type" evidence="3">
    <location>
        <begin position="28"/>
        <end position="244"/>
    </location>
</feature>
<dbReference type="InterPro" id="IPR050518">
    <property type="entry name" value="Rpo3/RPB3_RNA_Pol_subunit"/>
</dbReference>
<protein>
    <recommendedName>
        <fullName evidence="3">DNA-directed RNA polymerase RpoA/D/Rpb3-type domain-containing protein</fullName>
    </recommendedName>
</protein>
<keyword evidence="2" id="KW-0804">Transcription</keyword>
<keyword evidence="1" id="KW-0240">DNA-directed RNA polymerase</keyword>
<dbReference type="Gene3D" id="2.170.120.12">
    <property type="entry name" value="DNA-directed RNA polymerase, insert domain"/>
    <property type="match status" value="1"/>
</dbReference>
<dbReference type="GO" id="GO:0006351">
    <property type="term" value="P:DNA-templated transcription"/>
    <property type="evidence" value="ECO:0007669"/>
    <property type="project" value="InterPro"/>
</dbReference>
<organism evidence="4">
    <name type="scientific">viral metagenome</name>
    <dbReference type="NCBI Taxonomy" id="1070528"/>
    <lineage>
        <taxon>unclassified sequences</taxon>
        <taxon>metagenomes</taxon>
        <taxon>organismal metagenomes</taxon>
    </lineage>
</organism>
<dbReference type="GO" id="GO:0005736">
    <property type="term" value="C:RNA polymerase I complex"/>
    <property type="evidence" value="ECO:0007669"/>
    <property type="project" value="TreeGrafter"/>
</dbReference>
<proteinExistence type="predicted"/>
<evidence type="ECO:0000256" key="2">
    <source>
        <dbReference type="ARBA" id="ARBA00023163"/>
    </source>
</evidence>
<dbReference type="EMBL" id="MN738762">
    <property type="protein sequence ID" value="QHS83741.1"/>
    <property type="molecule type" value="Genomic_DNA"/>
</dbReference>
<dbReference type="PANTHER" id="PTHR11800:SF13">
    <property type="entry name" value="DNA-DIRECTED RNA POLYMERASES I AND III SUBUNIT RPAC1"/>
    <property type="match status" value="1"/>
</dbReference>
<dbReference type="GO" id="GO:0005666">
    <property type="term" value="C:RNA polymerase III complex"/>
    <property type="evidence" value="ECO:0007669"/>
    <property type="project" value="TreeGrafter"/>
</dbReference>
<reference evidence="4" key="1">
    <citation type="journal article" date="2020" name="Nature">
        <title>Giant virus diversity and host interactions through global metagenomics.</title>
        <authorList>
            <person name="Schulz F."/>
            <person name="Roux S."/>
            <person name="Paez-Espino D."/>
            <person name="Jungbluth S."/>
            <person name="Walsh D.A."/>
            <person name="Denef V.J."/>
            <person name="McMahon K.D."/>
            <person name="Konstantinidis K.T."/>
            <person name="Eloe-Fadrosh E.A."/>
            <person name="Kyrpides N.C."/>
            <person name="Woyke T."/>
        </authorList>
    </citation>
    <scope>NUCLEOTIDE SEQUENCE</scope>
    <source>
        <strain evidence="4">GVMAG-S-ERX555961-36</strain>
    </source>
</reference>